<gene>
    <name evidence="1" type="ORF">SAMN04515666_103463</name>
</gene>
<evidence type="ECO:0008006" key="3">
    <source>
        <dbReference type="Google" id="ProtNLM"/>
    </source>
</evidence>
<dbReference type="Gene3D" id="3.10.450.50">
    <property type="match status" value="1"/>
</dbReference>
<dbReference type="InterPro" id="IPR024507">
    <property type="entry name" value="AtzH-like"/>
</dbReference>
<dbReference type="AlphaFoldDB" id="A0A1H7PEN2"/>
<keyword evidence="2" id="KW-1185">Reference proteome</keyword>
<dbReference type="InterPro" id="IPR032710">
    <property type="entry name" value="NTF2-like_dom_sf"/>
</dbReference>
<accession>A0A1H7PEN2</accession>
<organism evidence="1 2">
    <name type="scientific">Bosea lupini</name>
    <dbReference type="NCBI Taxonomy" id="1036779"/>
    <lineage>
        <taxon>Bacteria</taxon>
        <taxon>Pseudomonadati</taxon>
        <taxon>Pseudomonadota</taxon>
        <taxon>Alphaproteobacteria</taxon>
        <taxon>Hyphomicrobiales</taxon>
        <taxon>Boseaceae</taxon>
        <taxon>Bosea</taxon>
    </lineage>
</organism>
<dbReference type="Pfam" id="PF11533">
    <property type="entry name" value="AtzH-like"/>
    <property type="match status" value="1"/>
</dbReference>
<protein>
    <recommendedName>
        <fullName evidence="3">DUF4440 domain-containing protein</fullName>
    </recommendedName>
</protein>
<dbReference type="Proteomes" id="UP000199664">
    <property type="component" value="Unassembled WGS sequence"/>
</dbReference>
<sequence length="126" mass="13933">MKINDPAVLAEVEAAFAEYERALTTNDVATLDRLFKDSPATLRYGVAENLYGYAEIAAFRSARSPVGLERALERTVITSYGEAMATANTLFRRDSMVGKVGRQSQTWVKFEEGWRVVAAHVSVIAE</sequence>
<evidence type="ECO:0000313" key="2">
    <source>
        <dbReference type="Proteomes" id="UP000199664"/>
    </source>
</evidence>
<dbReference type="SUPFAM" id="SSF54427">
    <property type="entry name" value="NTF2-like"/>
    <property type="match status" value="1"/>
</dbReference>
<reference evidence="2" key="1">
    <citation type="submission" date="2016-10" db="EMBL/GenBank/DDBJ databases">
        <authorList>
            <person name="Varghese N."/>
            <person name="Submissions S."/>
        </authorList>
    </citation>
    <scope>NUCLEOTIDE SEQUENCE [LARGE SCALE GENOMIC DNA]</scope>
    <source>
        <strain evidence="2">LMG 26383,CCUG 61248,R- 45681</strain>
    </source>
</reference>
<proteinExistence type="predicted"/>
<dbReference type="NCBIfam" id="NF033625">
    <property type="entry name" value="HpxZ"/>
    <property type="match status" value="1"/>
</dbReference>
<evidence type="ECO:0000313" key="1">
    <source>
        <dbReference type="EMBL" id="SEL34099.1"/>
    </source>
</evidence>
<dbReference type="RefSeq" id="WP_091833773.1">
    <property type="nucleotide sequence ID" value="NZ_FOAN01000003.1"/>
</dbReference>
<dbReference type="STRING" id="1036779.SAMN04515666_103463"/>
<dbReference type="OrthoDB" id="9791198at2"/>
<dbReference type="EMBL" id="FOAN01000003">
    <property type="protein sequence ID" value="SEL34099.1"/>
    <property type="molecule type" value="Genomic_DNA"/>
</dbReference>
<name>A0A1H7PEN2_9HYPH</name>